<comment type="function">
    <text evidence="5">Modulates RecA activity.</text>
</comment>
<proteinExistence type="inferred from homology"/>
<feature type="domain" description="RecX second three-helical" evidence="6">
    <location>
        <begin position="104"/>
        <end position="144"/>
    </location>
</feature>
<evidence type="ECO:0000313" key="7">
    <source>
        <dbReference type="EMBL" id="MBC8558522.1"/>
    </source>
</evidence>
<keyword evidence="8" id="KW-1185">Reference proteome</keyword>
<protein>
    <recommendedName>
        <fullName evidence="3 5">Regulatory protein RecX</fullName>
    </recommendedName>
</protein>
<evidence type="ECO:0000259" key="6">
    <source>
        <dbReference type="Pfam" id="PF02631"/>
    </source>
</evidence>
<dbReference type="PANTHER" id="PTHR33602:SF1">
    <property type="entry name" value="REGULATORY PROTEIN RECX FAMILY PROTEIN"/>
    <property type="match status" value="1"/>
</dbReference>
<dbReference type="RefSeq" id="WP_249293413.1">
    <property type="nucleotide sequence ID" value="NZ_JACRSV010000001.1"/>
</dbReference>
<dbReference type="Proteomes" id="UP000610760">
    <property type="component" value="Unassembled WGS sequence"/>
</dbReference>
<dbReference type="Gene3D" id="1.10.10.10">
    <property type="entry name" value="Winged helix-like DNA-binding domain superfamily/Winged helix DNA-binding domain"/>
    <property type="match status" value="2"/>
</dbReference>
<evidence type="ECO:0000256" key="5">
    <source>
        <dbReference type="HAMAP-Rule" id="MF_01114"/>
    </source>
</evidence>
<dbReference type="GO" id="GO:0005737">
    <property type="term" value="C:cytoplasm"/>
    <property type="evidence" value="ECO:0007669"/>
    <property type="project" value="UniProtKB-SubCell"/>
</dbReference>
<reference evidence="7" key="1">
    <citation type="submission" date="2020-08" db="EMBL/GenBank/DDBJ databases">
        <title>Genome public.</title>
        <authorList>
            <person name="Liu C."/>
            <person name="Sun Q."/>
        </authorList>
    </citation>
    <scope>NUCLEOTIDE SEQUENCE</scope>
    <source>
        <strain evidence="7">NSJ-33</strain>
    </source>
</reference>
<organism evidence="7 8">
    <name type="scientific">Fumia xinanensis</name>
    <dbReference type="NCBI Taxonomy" id="2763659"/>
    <lineage>
        <taxon>Bacteria</taxon>
        <taxon>Bacillati</taxon>
        <taxon>Bacillota</taxon>
        <taxon>Clostridia</taxon>
        <taxon>Eubacteriales</taxon>
        <taxon>Oscillospiraceae</taxon>
        <taxon>Fumia</taxon>
    </lineage>
</organism>
<evidence type="ECO:0000256" key="2">
    <source>
        <dbReference type="ARBA" id="ARBA00009695"/>
    </source>
</evidence>
<sequence length="204" mass="23784">MVITDIFKKQGTRYQIELDGAYWTIIDVEIIADFHLKKGMEVTEEMQEKVQRAADYRRGKERALYLLGYRDHCRKDLVDKLSKNIDRDLAEEIADKMEELGFLDDRKYAEKLARHLILVKKRGERRALQEMALKGIDRETAVEAISLVEPDENLLQQLIERKYLRYLGDEKGRNKVIAALMRLGHDYGDVIQAVDEAEASLKEE</sequence>
<dbReference type="HAMAP" id="MF_01114">
    <property type="entry name" value="RecX"/>
    <property type="match status" value="1"/>
</dbReference>
<dbReference type="InterPro" id="IPR053924">
    <property type="entry name" value="RecX_HTH_2nd"/>
</dbReference>
<dbReference type="GO" id="GO:0006282">
    <property type="term" value="P:regulation of DNA repair"/>
    <property type="evidence" value="ECO:0007669"/>
    <property type="project" value="UniProtKB-UniRule"/>
</dbReference>
<comment type="subcellular location">
    <subcellularLocation>
        <location evidence="1 5">Cytoplasm</location>
    </subcellularLocation>
</comment>
<accession>A0A926E056</accession>
<evidence type="ECO:0000256" key="1">
    <source>
        <dbReference type="ARBA" id="ARBA00004496"/>
    </source>
</evidence>
<evidence type="ECO:0000313" key="8">
    <source>
        <dbReference type="Proteomes" id="UP000610760"/>
    </source>
</evidence>
<dbReference type="Pfam" id="PF02631">
    <property type="entry name" value="RecX_HTH2"/>
    <property type="match status" value="1"/>
</dbReference>
<comment type="similarity">
    <text evidence="2 5">Belongs to the RecX family.</text>
</comment>
<gene>
    <name evidence="5" type="primary">recX</name>
    <name evidence="7" type="ORF">H8710_00430</name>
</gene>
<dbReference type="EMBL" id="JACRSV010000001">
    <property type="protein sequence ID" value="MBC8558522.1"/>
    <property type="molecule type" value="Genomic_DNA"/>
</dbReference>
<dbReference type="InterPro" id="IPR003783">
    <property type="entry name" value="Regulatory_RecX"/>
</dbReference>
<comment type="caution">
    <text evidence="7">The sequence shown here is derived from an EMBL/GenBank/DDBJ whole genome shotgun (WGS) entry which is preliminary data.</text>
</comment>
<dbReference type="PANTHER" id="PTHR33602">
    <property type="entry name" value="REGULATORY PROTEIN RECX FAMILY PROTEIN"/>
    <property type="match status" value="1"/>
</dbReference>
<dbReference type="InterPro" id="IPR036388">
    <property type="entry name" value="WH-like_DNA-bd_sf"/>
</dbReference>
<keyword evidence="4 5" id="KW-0963">Cytoplasm</keyword>
<dbReference type="AlphaFoldDB" id="A0A926E056"/>
<name>A0A926E056_9FIRM</name>
<evidence type="ECO:0000256" key="4">
    <source>
        <dbReference type="ARBA" id="ARBA00022490"/>
    </source>
</evidence>
<evidence type="ECO:0000256" key="3">
    <source>
        <dbReference type="ARBA" id="ARBA00018111"/>
    </source>
</evidence>